<keyword evidence="4 7" id="KW-0812">Transmembrane</keyword>
<evidence type="ECO:0000256" key="4">
    <source>
        <dbReference type="ARBA" id="ARBA00022692"/>
    </source>
</evidence>
<keyword evidence="6 7" id="KW-0472">Membrane</keyword>
<comment type="subcellular location">
    <subcellularLocation>
        <location evidence="1">Cell membrane</location>
        <topology evidence="1">Multi-pass membrane protein</topology>
    </subcellularLocation>
</comment>
<gene>
    <name evidence="8" type="ORF">SH580_13820</name>
</gene>
<evidence type="ECO:0000256" key="7">
    <source>
        <dbReference type="SAM" id="Phobius"/>
    </source>
</evidence>
<keyword evidence="9" id="KW-1185">Reference proteome</keyword>
<feature type="transmembrane region" description="Helical" evidence="7">
    <location>
        <begin position="141"/>
        <end position="164"/>
    </location>
</feature>
<dbReference type="InterPro" id="IPR002751">
    <property type="entry name" value="CbiM/NikMN"/>
</dbReference>
<organism evidence="8 9">
    <name type="scientific">Coraliomargarita algicola</name>
    <dbReference type="NCBI Taxonomy" id="3092156"/>
    <lineage>
        <taxon>Bacteria</taxon>
        <taxon>Pseudomonadati</taxon>
        <taxon>Verrucomicrobiota</taxon>
        <taxon>Opitutia</taxon>
        <taxon>Puniceicoccales</taxon>
        <taxon>Coraliomargaritaceae</taxon>
        <taxon>Coraliomargarita</taxon>
    </lineage>
</organism>
<feature type="transmembrane region" description="Helical" evidence="7">
    <location>
        <begin position="110"/>
        <end position="129"/>
    </location>
</feature>
<dbReference type="PANTHER" id="PTHR34229">
    <property type="entry name" value="METAL TRANSPORT PROTEIN HI_1621-RELATED"/>
    <property type="match status" value="1"/>
</dbReference>
<dbReference type="PANTHER" id="PTHR34229:SF1">
    <property type="entry name" value="METAL TRANSPORT PROTEIN HI_1621-RELATED"/>
    <property type="match status" value="1"/>
</dbReference>
<reference evidence="8 9" key="1">
    <citation type="submission" date="2023-11" db="EMBL/GenBank/DDBJ databases">
        <title>Coraliomargarita sp. nov., isolated from marine algae.</title>
        <authorList>
            <person name="Lee J.K."/>
            <person name="Baek J.H."/>
            <person name="Kim J.M."/>
            <person name="Choi D.G."/>
            <person name="Jeon C.O."/>
        </authorList>
    </citation>
    <scope>NUCLEOTIDE SEQUENCE [LARGE SCALE GENOMIC DNA]</scope>
    <source>
        <strain evidence="8 9">J2-16</strain>
    </source>
</reference>
<dbReference type="Proteomes" id="UP001324993">
    <property type="component" value="Chromosome"/>
</dbReference>
<evidence type="ECO:0000256" key="1">
    <source>
        <dbReference type="ARBA" id="ARBA00004651"/>
    </source>
</evidence>
<feature type="transmembrane region" description="Helical" evidence="7">
    <location>
        <begin position="43"/>
        <end position="64"/>
    </location>
</feature>
<accession>A0ABZ0RGY9</accession>
<keyword evidence="2" id="KW-0813">Transport</keyword>
<evidence type="ECO:0000256" key="2">
    <source>
        <dbReference type="ARBA" id="ARBA00022448"/>
    </source>
</evidence>
<dbReference type="RefSeq" id="WP_319831435.1">
    <property type="nucleotide sequence ID" value="NZ_CP138858.1"/>
</dbReference>
<keyword evidence="3" id="KW-1003">Cell membrane</keyword>
<proteinExistence type="predicted"/>
<sequence length="243" mass="25214">MHLTQGTLDTSTTLLTSAGGAIALAAAFYGARKQLPAKKVPALLGMSAFVFLAQMVNCSIGFGFSGHLVGASLLAIFFGPSVTMLSMAAILALQVGFLGDGSWSTLGANFLNMGVVAPWVAYGCFRLLQGRRAPQLDVAQVGTLAFASFISIMAASLSVSVMLGGSIAHLLFAGTVWGLLESAIAVAVFALCVRSQSRNYVETGRLALRPLVALACVTLCLLPFSSQQPDGLEHALEVAQLSD</sequence>
<keyword evidence="5 7" id="KW-1133">Transmembrane helix</keyword>
<feature type="transmembrane region" description="Helical" evidence="7">
    <location>
        <begin position="71"/>
        <end position="98"/>
    </location>
</feature>
<protein>
    <submittedName>
        <fullName evidence="8">Energy-coupling factor ABC transporter permease</fullName>
    </submittedName>
</protein>
<dbReference type="Pfam" id="PF01891">
    <property type="entry name" value="CbiM"/>
    <property type="match status" value="1"/>
</dbReference>
<feature type="transmembrane region" description="Helical" evidence="7">
    <location>
        <begin position="206"/>
        <end position="224"/>
    </location>
</feature>
<evidence type="ECO:0000256" key="5">
    <source>
        <dbReference type="ARBA" id="ARBA00022989"/>
    </source>
</evidence>
<evidence type="ECO:0000256" key="6">
    <source>
        <dbReference type="ARBA" id="ARBA00023136"/>
    </source>
</evidence>
<dbReference type="EMBL" id="CP138858">
    <property type="protein sequence ID" value="WPJ94509.1"/>
    <property type="molecule type" value="Genomic_DNA"/>
</dbReference>
<name>A0ABZ0RGY9_9BACT</name>
<feature type="transmembrane region" description="Helical" evidence="7">
    <location>
        <begin position="12"/>
        <end position="31"/>
    </location>
</feature>
<evidence type="ECO:0000256" key="3">
    <source>
        <dbReference type="ARBA" id="ARBA00022475"/>
    </source>
</evidence>
<evidence type="ECO:0000313" key="9">
    <source>
        <dbReference type="Proteomes" id="UP001324993"/>
    </source>
</evidence>
<feature type="transmembrane region" description="Helical" evidence="7">
    <location>
        <begin position="170"/>
        <end position="194"/>
    </location>
</feature>
<evidence type="ECO:0000313" key="8">
    <source>
        <dbReference type="EMBL" id="WPJ94509.1"/>
    </source>
</evidence>
<dbReference type="Gene3D" id="1.10.1760.20">
    <property type="match status" value="1"/>
</dbReference>